<feature type="transmembrane region" description="Helical" evidence="1">
    <location>
        <begin position="12"/>
        <end position="35"/>
    </location>
</feature>
<dbReference type="EMBL" id="WBPG01000008">
    <property type="protein sequence ID" value="KAB2444904.1"/>
    <property type="molecule type" value="Genomic_DNA"/>
</dbReference>
<feature type="transmembrane region" description="Helical" evidence="1">
    <location>
        <begin position="87"/>
        <end position="106"/>
    </location>
</feature>
<sequence length="255" mass="29295">MDKLLEWFYKSYIFLLSIPIAAPIRFAIILFLITFIGKYLIFYLFPYGSKKILGLLDWCITKLVNGITSIIGTIMRKRRQKGKGVPFVLSIAELLISIISVVFKYINKHVLRFIRFLVRLEYKYKITMRVCVVVIPILIYVFPTNSYTLKVYESENKLIQEHLIPLGFDPQTLSASSEGKTILKVKDEMEGGNVRKEARIDAEVVEAVSPGVELVYLEENVQVQDSDNQQRTWLKVRLPDGNIGWISGAIVEKVK</sequence>
<name>A0A7V7V7L1_9BACI</name>
<accession>A0A7V7V7L1</accession>
<feature type="transmembrane region" description="Helical" evidence="1">
    <location>
        <begin position="55"/>
        <end position="75"/>
    </location>
</feature>
<feature type="transmembrane region" description="Helical" evidence="1">
    <location>
        <begin position="126"/>
        <end position="142"/>
    </location>
</feature>
<keyword evidence="1" id="KW-1133">Transmembrane helix</keyword>
<evidence type="ECO:0000259" key="2">
    <source>
        <dbReference type="Pfam" id="PF08239"/>
    </source>
</evidence>
<dbReference type="AlphaFoldDB" id="A0A7V7V7L1"/>
<protein>
    <submittedName>
        <fullName evidence="3">SH3 domain-containing protein</fullName>
    </submittedName>
</protein>
<evidence type="ECO:0000313" key="4">
    <source>
        <dbReference type="Proteomes" id="UP000470409"/>
    </source>
</evidence>
<reference evidence="3 4" key="1">
    <citation type="submission" date="2019-10" db="EMBL/GenBank/DDBJ databases">
        <title>Bacillus from the desert of Cuatro Cinegas, Coahuila.</title>
        <authorList>
            <person name="Olmedo-Alvarez G."/>
            <person name="Saldana S."/>
            <person name="Barcelo D."/>
        </authorList>
    </citation>
    <scope>NUCLEOTIDE SEQUENCE [LARGE SCALE GENOMIC DNA]</scope>
    <source>
        <strain evidence="3 4">CH155b_5T</strain>
    </source>
</reference>
<evidence type="ECO:0000313" key="3">
    <source>
        <dbReference type="EMBL" id="KAB2444904.1"/>
    </source>
</evidence>
<dbReference type="Pfam" id="PF08239">
    <property type="entry name" value="SH3_3"/>
    <property type="match status" value="1"/>
</dbReference>
<keyword evidence="1" id="KW-0472">Membrane</keyword>
<dbReference type="Proteomes" id="UP000470409">
    <property type="component" value="Unassembled WGS sequence"/>
</dbReference>
<gene>
    <name evidence="3" type="ORF">F8163_06880</name>
</gene>
<evidence type="ECO:0000256" key="1">
    <source>
        <dbReference type="SAM" id="Phobius"/>
    </source>
</evidence>
<keyword evidence="1" id="KW-0812">Transmembrane</keyword>
<feature type="domain" description="SH3b" evidence="2">
    <location>
        <begin position="191"/>
        <end position="249"/>
    </location>
</feature>
<dbReference type="RefSeq" id="WP_151624864.1">
    <property type="nucleotide sequence ID" value="NZ_WBPG01000008.1"/>
</dbReference>
<proteinExistence type="predicted"/>
<dbReference type="InterPro" id="IPR003646">
    <property type="entry name" value="SH3-like_bac-type"/>
</dbReference>
<organism evidence="3 4">
    <name type="scientific">Bacillus luti</name>
    <dbReference type="NCBI Taxonomy" id="2026191"/>
    <lineage>
        <taxon>Bacteria</taxon>
        <taxon>Bacillati</taxon>
        <taxon>Bacillota</taxon>
        <taxon>Bacilli</taxon>
        <taxon>Bacillales</taxon>
        <taxon>Bacillaceae</taxon>
        <taxon>Bacillus</taxon>
        <taxon>Bacillus cereus group</taxon>
    </lineage>
</organism>
<dbReference type="Gene3D" id="2.30.30.40">
    <property type="entry name" value="SH3 Domains"/>
    <property type="match status" value="1"/>
</dbReference>
<comment type="caution">
    <text evidence="3">The sequence shown here is derived from an EMBL/GenBank/DDBJ whole genome shotgun (WGS) entry which is preliminary data.</text>
</comment>